<proteinExistence type="predicted"/>
<dbReference type="EMBL" id="QUSG01000004">
    <property type="protein sequence ID" value="KAA3528395.1"/>
    <property type="molecule type" value="Genomic_DNA"/>
</dbReference>
<comment type="caution">
    <text evidence="1">The sequence shown here is derived from an EMBL/GenBank/DDBJ whole genome shotgun (WGS) entry which is preliminary data.</text>
</comment>
<dbReference type="RefSeq" id="WP_060719345.1">
    <property type="nucleotide sequence ID" value="NZ_CP055265.1"/>
</dbReference>
<gene>
    <name evidence="1" type="ORF">DXT89_10285</name>
</gene>
<dbReference type="OrthoDB" id="8451504at2"/>
<dbReference type="GeneID" id="60681158"/>
<organism evidence="1 2">
    <name type="scientific">Agrobacterium vitis</name>
    <name type="common">Rhizobium vitis</name>
    <dbReference type="NCBI Taxonomy" id="373"/>
    <lineage>
        <taxon>Bacteria</taxon>
        <taxon>Pseudomonadati</taxon>
        <taxon>Pseudomonadota</taxon>
        <taxon>Alphaproteobacteria</taxon>
        <taxon>Hyphomicrobiales</taxon>
        <taxon>Rhizobiaceae</taxon>
        <taxon>Rhizobium/Agrobacterium group</taxon>
        <taxon>Agrobacterium</taxon>
    </lineage>
</organism>
<evidence type="ECO:0000313" key="1">
    <source>
        <dbReference type="EMBL" id="KAA3528395.1"/>
    </source>
</evidence>
<accession>A0A368NXN5</accession>
<name>A0A368NXN5_AGRVI</name>
<protein>
    <submittedName>
        <fullName evidence="1">Uncharacterized protein</fullName>
    </submittedName>
</protein>
<evidence type="ECO:0000313" key="2">
    <source>
        <dbReference type="Proteomes" id="UP000436911"/>
    </source>
</evidence>
<sequence length="241" mass="27575">MQPQYILTTFTPAEAEKITTLSTVAQRDWRRREFLPTVDGHARFDAFALAEIWVMKMLSDRGVGPQASKEVANWCAIGILWHALKNVDAYEGDHHKTFDWYPEKHRPKNDPEEAANFRQLCEDAGWNIPENVDFDFTWHSKSQWLTKQIFRLRGYPKIIPARYFIWWADGSHLWHDNLAEAFSSHSSEARYAGPVIVLDLEALATTLSQRAGRALVHVEFPVDGEGNLVSPIEYGAPVPLT</sequence>
<reference evidence="1 2" key="1">
    <citation type="submission" date="2018-08" db="EMBL/GenBank/DDBJ databases">
        <title>Genome sequencing of Agrobacterium vitis strain ICMP 10754.</title>
        <authorList>
            <person name="Visnovsky S.B."/>
            <person name="Pitman A.R."/>
        </authorList>
    </citation>
    <scope>NUCLEOTIDE SEQUENCE [LARGE SCALE GENOMIC DNA]</scope>
    <source>
        <strain evidence="1 2">ICMP 10754</strain>
    </source>
</reference>
<dbReference type="Proteomes" id="UP000436911">
    <property type="component" value="Unassembled WGS sequence"/>
</dbReference>
<dbReference type="AlphaFoldDB" id="A0A368NXN5"/>